<dbReference type="FunFam" id="3.40.50.150:FF:000053">
    <property type="entry name" value="Release factor glutamine methyltransferase"/>
    <property type="match status" value="1"/>
</dbReference>
<keyword evidence="1 5" id="KW-0489">Methyltransferase</keyword>
<dbReference type="GO" id="GO:0003676">
    <property type="term" value="F:nucleic acid binding"/>
    <property type="evidence" value="ECO:0007669"/>
    <property type="project" value="InterPro"/>
</dbReference>
<dbReference type="InterPro" id="IPR007848">
    <property type="entry name" value="Small_mtfrase_dom"/>
</dbReference>
<dbReference type="EC" id="2.1.1.297" evidence="5"/>
<evidence type="ECO:0000259" key="7">
    <source>
        <dbReference type="Pfam" id="PF17827"/>
    </source>
</evidence>
<comment type="caution">
    <text evidence="8">The sequence shown here is derived from an EMBL/GenBank/DDBJ whole genome shotgun (WGS) entry which is preliminary data.</text>
</comment>
<dbReference type="InterPro" id="IPR050320">
    <property type="entry name" value="N5-glutamine_MTase"/>
</dbReference>
<keyword evidence="3 5" id="KW-0949">S-adenosyl-L-methionine</keyword>
<dbReference type="Pfam" id="PF17827">
    <property type="entry name" value="PrmC_N"/>
    <property type="match status" value="1"/>
</dbReference>
<dbReference type="Gene3D" id="3.40.50.150">
    <property type="entry name" value="Vaccinia Virus protein VP39"/>
    <property type="match status" value="1"/>
</dbReference>
<dbReference type="InterPro" id="IPR040758">
    <property type="entry name" value="PrmC_N"/>
</dbReference>
<comment type="function">
    <text evidence="5">Methylates the class 1 translation termination release factors RF1/PrfA and RF2/PrfB on the glutamine residue of the universally conserved GGQ motif.</text>
</comment>
<keyword evidence="9" id="KW-1185">Reference proteome</keyword>
<reference evidence="8 9" key="1">
    <citation type="journal article" date="2014" name="Int. J. Syst. Evol. Microbiol.">
        <title>Complete genome sequence of Corynebacterium casei LMG S-19264T (=DSM 44701T), isolated from a smear-ripened cheese.</title>
        <authorList>
            <consortium name="US DOE Joint Genome Institute (JGI-PGF)"/>
            <person name="Walter F."/>
            <person name="Albersmeier A."/>
            <person name="Kalinowski J."/>
            <person name="Ruckert C."/>
        </authorList>
    </citation>
    <scope>NUCLEOTIDE SEQUENCE [LARGE SCALE GENOMIC DNA]</scope>
    <source>
        <strain evidence="8 9">CGMCC 1.7286</strain>
    </source>
</reference>
<dbReference type="PANTHER" id="PTHR18895">
    <property type="entry name" value="HEMK METHYLTRANSFERASE"/>
    <property type="match status" value="1"/>
</dbReference>
<dbReference type="InterPro" id="IPR019874">
    <property type="entry name" value="RF_methyltr_PrmC"/>
</dbReference>
<dbReference type="HAMAP" id="MF_02126">
    <property type="entry name" value="RF_methyltr_PrmC"/>
    <property type="match status" value="1"/>
</dbReference>
<dbReference type="CDD" id="cd02440">
    <property type="entry name" value="AdoMet_MTases"/>
    <property type="match status" value="1"/>
</dbReference>
<dbReference type="Gene3D" id="1.10.8.10">
    <property type="entry name" value="DNA helicase RuvA subunit, C-terminal domain"/>
    <property type="match status" value="1"/>
</dbReference>
<protein>
    <recommendedName>
        <fullName evidence="5">Release factor glutamine methyltransferase</fullName>
        <shortName evidence="5">RF MTase</shortName>
        <ecNumber evidence="5">2.1.1.297</ecNumber>
    </recommendedName>
    <alternativeName>
        <fullName evidence="5">N5-glutamine methyltransferase PrmC</fullName>
    </alternativeName>
    <alternativeName>
        <fullName evidence="5">Protein-(glutamine-N5) MTase PrmC</fullName>
    </alternativeName>
    <alternativeName>
        <fullName evidence="5">Protein-glutamine N-methyltransferase PrmC</fullName>
    </alternativeName>
</protein>
<evidence type="ECO:0000256" key="1">
    <source>
        <dbReference type="ARBA" id="ARBA00022603"/>
    </source>
</evidence>
<evidence type="ECO:0000256" key="4">
    <source>
        <dbReference type="ARBA" id="ARBA00048391"/>
    </source>
</evidence>
<evidence type="ECO:0000313" key="9">
    <source>
        <dbReference type="Proteomes" id="UP000599578"/>
    </source>
</evidence>
<dbReference type="InterPro" id="IPR029063">
    <property type="entry name" value="SAM-dependent_MTases_sf"/>
</dbReference>
<feature type="binding site" evidence="5">
    <location>
        <position position="181"/>
    </location>
    <ligand>
        <name>S-adenosyl-L-methionine</name>
        <dbReference type="ChEBI" id="CHEBI:59789"/>
    </ligand>
</feature>
<comment type="similarity">
    <text evidence="5">Belongs to the protein N5-glutamine methyltransferase family. PrmC subfamily.</text>
</comment>
<feature type="binding site" evidence="5">
    <location>
        <begin position="181"/>
        <end position="184"/>
    </location>
    <ligand>
        <name>substrate</name>
    </ligand>
</feature>
<dbReference type="PROSITE" id="PS00092">
    <property type="entry name" value="N6_MTASE"/>
    <property type="match status" value="1"/>
</dbReference>
<accession>A0A917ZN92</accession>
<dbReference type="InterPro" id="IPR002052">
    <property type="entry name" value="DNA_methylase_N6_adenine_CS"/>
</dbReference>
<dbReference type="GO" id="GO:0032259">
    <property type="term" value="P:methylation"/>
    <property type="evidence" value="ECO:0007669"/>
    <property type="project" value="UniProtKB-KW"/>
</dbReference>
<gene>
    <name evidence="5 8" type="primary">prmC</name>
    <name evidence="8" type="ORF">GCM10011348_37850</name>
</gene>
<dbReference type="GO" id="GO:0102559">
    <property type="term" value="F:peptide chain release factor N(5)-glutamine methyltransferase activity"/>
    <property type="evidence" value="ECO:0007669"/>
    <property type="project" value="UniProtKB-EC"/>
</dbReference>
<feature type="binding site" evidence="5">
    <location>
        <position position="139"/>
    </location>
    <ligand>
        <name>S-adenosyl-L-methionine</name>
        <dbReference type="ChEBI" id="CHEBI:59789"/>
    </ligand>
</feature>
<feature type="binding site" evidence="5">
    <location>
        <begin position="116"/>
        <end position="120"/>
    </location>
    <ligand>
        <name>S-adenosyl-L-methionine</name>
        <dbReference type="ChEBI" id="CHEBI:59789"/>
    </ligand>
</feature>
<dbReference type="RefSeq" id="WP_188862189.1">
    <property type="nucleotide sequence ID" value="NZ_BMLT01000011.1"/>
</dbReference>
<sequence>MTIAQALARAALLTASDSPRLDVELLLCHLLGCGRTYLFMHPERELDAGESEAFEALLARRRAGEPVAHLTGRRGFWTLELEVSPATLIPRPDTETLVEQALARLPDGEYAVADLGTGTGAIALALASERPRWQVTGCDRVTEAVTLAERNRLRLGIDNVRFVCGSWFEPLDGRFSMIVSNPPYIDPADPHLDEGDVRFEPRSALVAGNRGLADIDLIANGARDYLVSGGWLLFEHGYDQGAAVRELLAGLGYEAVGTATDLGGRDRVTLGRWPGVADEENDNAQR</sequence>
<keyword evidence="2 5" id="KW-0808">Transferase</keyword>
<evidence type="ECO:0000256" key="5">
    <source>
        <dbReference type="HAMAP-Rule" id="MF_02126"/>
    </source>
</evidence>
<dbReference type="NCBIfam" id="TIGR00536">
    <property type="entry name" value="hemK_fam"/>
    <property type="match status" value="1"/>
</dbReference>
<organism evidence="8 9">
    <name type="scientific">Marinobacterium nitratireducens</name>
    <dbReference type="NCBI Taxonomy" id="518897"/>
    <lineage>
        <taxon>Bacteria</taxon>
        <taxon>Pseudomonadati</taxon>
        <taxon>Pseudomonadota</taxon>
        <taxon>Gammaproteobacteria</taxon>
        <taxon>Oceanospirillales</taxon>
        <taxon>Oceanospirillaceae</taxon>
        <taxon>Marinobacterium</taxon>
    </lineage>
</organism>
<name>A0A917ZN92_9GAMM</name>
<comment type="catalytic activity">
    <reaction evidence="4 5">
        <text>L-glutaminyl-[peptide chain release factor] + S-adenosyl-L-methionine = N(5)-methyl-L-glutaminyl-[peptide chain release factor] + S-adenosyl-L-homocysteine + H(+)</text>
        <dbReference type="Rhea" id="RHEA:42896"/>
        <dbReference type="Rhea" id="RHEA-COMP:10271"/>
        <dbReference type="Rhea" id="RHEA-COMP:10272"/>
        <dbReference type="ChEBI" id="CHEBI:15378"/>
        <dbReference type="ChEBI" id="CHEBI:30011"/>
        <dbReference type="ChEBI" id="CHEBI:57856"/>
        <dbReference type="ChEBI" id="CHEBI:59789"/>
        <dbReference type="ChEBI" id="CHEBI:61891"/>
        <dbReference type="EC" id="2.1.1.297"/>
    </reaction>
</comment>
<dbReference type="PANTHER" id="PTHR18895:SF74">
    <property type="entry name" value="MTRF1L RELEASE FACTOR GLUTAMINE METHYLTRANSFERASE"/>
    <property type="match status" value="1"/>
</dbReference>
<feature type="binding site" evidence="5">
    <location>
        <position position="167"/>
    </location>
    <ligand>
        <name>S-adenosyl-L-methionine</name>
        <dbReference type="ChEBI" id="CHEBI:59789"/>
    </ligand>
</feature>
<evidence type="ECO:0000259" key="6">
    <source>
        <dbReference type="Pfam" id="PF05175"/>
    </source>
</evidence>
<evidence type="ECO:0000313" key="8">
    <source>
        <dbReference type="EMBL" id="GGO86617.1"/>
    </source>
</evidence>
<dbReference type="NCBIfam" id="TIGR03534">
    <property type="entry name" value="RF_mod_PrmC"/>
    <property type="match status" value="1"/>
</dbReference>
<dbReference type="Proteomes" id="UP000599578">
    <property type="component" value="Unassembled WGS sequence"/>
</dbReference>
<dbReference type="InterPro" id="IPR004556">
    <property type="entry name" value="HemK-like"/>
</dbReference>
<evidence type="ECO:0000256" key="2">
    <source>
        <dbReference type="ARBA" id="ARBA00022679"/>
    </source>
</evidence>
<proteinExistence type="inferred from homology"/>
<feature type="domain" description="Release factor glutamine methyltransferase N-terminal" evidence="7">
    <location>
        <begin position="7"/>
        <end position="72"/>
    </location>
</feature>
<dbReference type="SUPFAM" id="SSF53335">
    <property type="entry name" value="S-adenosyl-L-methionine-dependent methyltransferases"/>
    <property type="match status" value="1"/>
</dbReference>
<dbReference type="EMBL" id="BMLT01000011">
    <property type="protein sequence ID" value="GGO86617.1"/>
    <property type="molecule type" value="Genomic_DNA"/>
</dbReference>
<dbReference type="Pfam" id="PF05175">
    <property type="entry name" value="MTS"/>
    <property type="match status" value="1"/>
</dbReference>
<evidence type="ECO:0000256" key="3">
    <source>
        <dbReference type="ARBA" id="ARBA00022691"/>
    </source>
</evidence>
<feature type="domain" description="Methyltransferase small" evidence="6">
    <location>
        <begin position="108"/>
        <end position="186"/>
    </location>
</feature>
<dbReference type="AlphaFoldDB" id="A0A917ZN92"/>